<reference evidence="6 7" key="1">
    <citation type="submission" date="2020-03" db="EMBL/GenBank/DDBJ databases">
        <title>Complete genome sequence of Orbus sp. IPMB12 (BCRC 80908).</title>
        <authorList>
            <person name="Lo W.-S."/>
            <person name="Chang T.-H."/>
            <person name="Kuo C.-H."/>
        </authorList>
    </citation>
    <scope>NUCLEOTIDE SEQUENCE [LARGE SCALE GENOMIC DNA]</scope>
    <source>
        <strain evidence="6 7">IPMB12</strain>
    </source>
</reference>
<dbReference type="InterPro" id="IPR055383">
    <property type="entry name" value="FN3-1_GpJ"/>
</dbReference>
<name>A0A6G9IB16_9GAMM</name>
<feature type="domain" description="Tip attachment protein J Fn3-1" evidence="3">
    <location>
        <begin position="602"/>
        <end position="700"/>
    </location>
</feature>
<sequence>MGKGGGKTKVPYEQPDNLKSRQQLSIIDLLCEGQIEGPVDGLKGVYLNKTPIQAADNSYNFKGIEAEWLSGTQEQDPLEGFPATENEIPVSLEVKKASPIVRSITDSNIDRLRVTVGVSGLYQQKDNGDMVGTTARLLVQVGSGSSWRTIETVNFSGKVRSQYLKSVTIENLPEVPFNLRVVRETEDSTSARLENKTLWSSYTEIYDVKLTYPNTAIVGLRFDSEQFSGVPRRQYLVKGMVVKVPDNYDPNTRSYQGLWMGNFKLAWTDNPAWIFYDLVTNTRYGLGERLGQFSCDKFTLYTIAQYCDQLVDDGFGNQEPRFTCNCYITNQRQAYDVINDLCSVFRSLPVWDGIQLSAVMDRPADTTYIYTNANVVEGKFNYSSSPQKSRHTAAHVRYVDPDNGWETATEYVADDDLIRRFGLNVSKIDAFGCTSRGQAHRIGKWLIQTEKLEKQTVSFAIGREGLRHLPGDIIGIADNDYAGAKIGGRIKSIEGNTVVLDKEIELEEPSKAWISYIDNQGVLQKVAVLSQPKTDTLVLTDEISVSEWSVWMLSTSAIKPRLFKALTITENDDGTYTISALQHIPEKETIVDKGANFESDNHTLYGLNIPPVENLQVEATPESDLWQAKVIWNTPRSLNQLKFEIKVLSDAKVKFREVIAGTEYLLTDLQQGLYNVIVRGIGKDGQLGDETTASFSILPPSKPDTLLLTPSNFSVAIRPVSGGLTSLGTQYEFYKGLSRQEVEEKKNYLGRSIVMIDQDCQPLTEYWYGVNAINLVGRSEMVIMNTETLAATNGSGGFFRIQTDDGIFPDNDKATALFFSEFGFYPARDTTLTIYSLDENGQILVSNSCLYDGSQWIIPKMFLDGNLVATGTIKGDRLIAGTEINAPQINGGVIQAGTVVSSGTPPLFQLLPDGTLVAKKAEISGIINAESGVLNDVTVNGTIYAQDGYFNGTVYANKIQGDVVTPILLEAGKTVILEPVDYKRVIVSHPIVVKAYHRYSLVGDNREQHYYGAATVTVNINNSSFVTSTTSVQYSKTCNVDSKIIRYNLDVNTSAKITCAKSTAHSGFAPDFVFLLVMRDNS</sequence>
<evidence type="ECO:0000259" key="3">
    <source>
        <dbReference type="Pfam" id="PF24421"/>
    </source>
</evidence>
<dbReference type="InterPro" id="IPR055385">
    <property type="entry name" value="GpJ_HDII-ins2"/>
</dbReference>
<dbReference type="EMBL" id="CP050253">
    <property type="protein sequence ID" value="QIQ21027.1"/>
    <property type="molecule type" value="Genomic_DNA"/>
</dbReference>
<evidence type="ECO:0000259" key="2">
    <source>
        <dbReference type="Pfam" id="PF24168"/>
    </source>
</evidence>
<dbReference type="PANTHER" id="PTHR36251:SF2">
    <property type="entry name" value="GIFSY-2 PROPHAGE HOST SPECIFICITY PROTEIN J, PHAGE LAMBDA"/>
    <property type="match status" value="1"/>
</dbReference>
<evidence type="ECO:0000313" key="7">
    <source>
        <dbReference type="Proteomes" id="UP000501168"/>
    </source>
</evidence>
<evidence type="ECO:0000259" key="4">
    <source>
        <dbReference type="Pfam" id="PF24489"/>
    </source>
</evidence>
<feature type="domain" description="Straight fiber protein PB4 spike" evidence="2">
    <location>
        <begin position="792"/>
        <end position="890"/>
    </location>
</feature>
<dbReference type="Pfam" id="PF24168">
    <property type="entry name" value="PB4_spike"/>
    <property type="match status" value="1"/>
</dbReference>
<dbReference type="InParanoid" id="A0A6G9IB16"/>
<dbReference type="RefSeq" id="WP_166915401.1">
    <property type="nucleotide sequence ID" value="NZ_CP050253.1"/>
</dbReference>
<dbReference type="InterPro" id="IPR053171">
    <property type="entry name" value="Viral_Tip_Attach_Protein"/>
</dbReference>
<accession>A0A6G9IB16</accession>
<dbReference type="PANTHER" id="PTHR36251">
    <property type="entry name" value="FELS-1 PROPHAGE HOST SPECIFICITY PROTEIN-RELATED"/>
    <property type="match status" value="1"/>
</dbReference>
<evidence type="ECO:0000259" key="5">
    <source>
        <dbReference type="Pfam" id="PF24801"/>
    </source>
</evidence>
<gene>
    <name evidence="6" type="ORF">IPMB12_04630</name>
</gene>
<dbReference type="Pfam" id="PF24489">
    <property type="entry name" value="Ig_J_second"/>
    <property type="match status" value="1"/>
</dbReference>
<evidence type="ECO:0000313" key="6">
    <source>
        <dbReference type="EMBL" id="QIQ21027.1"/>
    </source>
</evidence>
<feature type="domain" description="Tip attachment protein J HDII-ins2" evidence="5">
    <location>
        <begin position="84"/>
        <end position="207"/>
    </location>
</feature>
<proteinExistence type="predicted"/>
<evidence type="ECO:0000259" key="1">
    <source>
        <dbReference type="Pfam" id="PF13550"/>
    </source>
</evidence>
<dbReference type="InterPro" id="IPR057549">
    <property type="entry name" value="PB4_spike"/>
</dbReference>
<dbReference type="Pfam" id="PF24801">
    <property type="entry name" value="FNIII-A_GpJ"/>
    <property type="match status" value="1"/>
</dbReference>
<dbReference type="KEGG" id="orb:IPMB12_04630"/>
<feature type="domain" description="Tip attachment protein J" evidence="1">
    <location>
        <begin position="329"/>
        <end position="494"/>
    </location>
</feature>
<dbReference type="InterPro" id="IPR057587">
    <property type="entry name" value="GpJ_Ig_second"/>
</dbReference>
<dbReference type="Proteomes" id="UP000501168">
    <property type="component" value="Chromosome"/>
</dbReference>
<keyword evidence="7" id="KW-1185">Reference proteome</keyword>
<dbReference type="AlphaFoldDB" id="A0A6G9IB16"/>
<dbReference type="InterPro" id="IPR032876">
    <property type="entry name" value="J_dom"/>
</dbReference>
<feature type="domain" description="Tip attachment protein J second Ig-like" evidence="4">
    <location>
        <begin position="702"/>
        <end position="790"/>
    </location>
</feature>
<organism evidence="6 7">
    <name type="scientific">Zophobihabitans entericus</name>
    <dbReference type="NCBI Taxonomy" id="1635327"/>
    <lineage>
        <taxon>Bacteria</taxon>
        <taxon>Pseudomonadati</taxon>
        <taxon>Pseudomonadota</taxon>
        <taxon>Gammaproteobacteria</taxon>
        <taxon>Orbales</taxon>
        <taxon>Orbaceae</taxon>
        <taxon>Zophobihabitans</taxon>
    </lineage>
</organism>
<dbReference type="Pfam" id="PF24421">
    <property type="entry name" value="Ig_J"/>
    <property type="match status" value="1"/>
</dbReference>
<dbReference type="Pfam" id="PF13550">
    <property type="entry name" value="Phage-tail_3"/>
    <property type="match status" value="1"/>
</dbReference>
<protein>
    <submittedName>
        <fullName evidence="6">Host specificity protein J</fullName>
    </submittedName>
</protein>